<reference evidence="1 2" key="1">
    <citation type="submission" date="2020-05" db="EMBL/GenBank/DDBJ databases">
        <title>Vigna angularis (adzuki bean) Var. LongXiaoDou No. 4 denovo assembly.</title>
        <authorList>
            <person name="Xiang H."/>
        </authorList>
    </citation>
    <scope>NUCLEOTIDE SEQUENCE [LARGE SCALE GENOMIC DNA]</scope>
    <source>
        <tissue evidence="1">Leaf</tissue>
    </source>
</reference>
<organism evidence="1 2">
    <name type="scientific">Phaseolus angularis</name>
    <name type="common">Azuki bean</name>
    <name type="synonym">Vigna angularis</name>
    <dbReference type="NCBI Taxonomy" id="3914"/>
    <lineage>
        <taxon>Eukaryota</taxon>
        <taxon>Viridiplantae</taxon>
        <taxon>Streptophyta</taxon>
        <taxon>Embryophyta</taxon>
        <taxon>Tracheophyta</taxon>
        <taxon>Spermatophyta</taxon>
        <taxon>Magnoliopsida</taxon>
        <taxon>eudicotyledons</taxon>
        <taxon>Gunneridae</taxon>
        <taxon>Pentapetalae</taxon>
        <taxon>rosids</taxon>
        <taxon>fabids</taxon>
        <taxon>Fabales</taxon>
        <taxon>Fabaceae</taxon>
        <taxon>Papilionoideae</taxon>
        <taxon>50 kb inversion clade</taxon>
        <taxon>NPAAA clade</taxon>
        <taxon>indigoferoid/millettioid clade</taxon>
        <taxon>Phaseoleae</taxon>
        <taxon>Vigna</taxon>
    </lineage>
</organism>
<dbReference type="AlphaFoldDB" id="A0A8T0LJI8"/>
<protein>
    <submittedName>
        <fullName evidence="1">Uncharacterized protein</fullName>
    </submittedName>
</protein>
<dbReference type="EMBL" id="JABFOF010000001">
    <property type="protein sequence ID" value="KAG2410915.1"/>
    <property type="molecule type" value="Genomic_DNA"/>
</dbReference>
<accession>A0A8T0LJI8</accession>
<dbReference type="Proteomes" id="UP000743370">
    <property type="component" value="Unassembled WGS sequence"/>
</dbReference>
<gene>
    <name evidence="1" type="ORF">HKW66_Vig0015800</name>
</gene>
<sequence length="326" mass="36205">MPNIFSKKKQKEKGKKSIGVLLISGESKLEGALNCTLALKMRVYFANSITAIIAKNSTLSLAQLVYADAANLTQRAKHSQKETGTSNLCFLQQRGENDDVFLTGIGNVSIGDQVEEVLEREFSVLVFVLVEKFNDVREKGDLAREDQTAVTSESELFLGLFEEPLEDGEVEETRGYGEARAFGADVHEGEPGGRAARGGRVLGAAADAHLLPPRHEVFETHDLANLVDLLIHRTRHWRRVNEEEEEEDLREATVVVLCRRSREVAEIRGLCRVKNGITLTKYRFVRSKAQHVEPSTHTFVGTCRARASKDCAVSNRRLCARDASLA</sequence>
<comment type="caution">
    <text evidence="1">The sequence shown here is derived from an EMBL/GenBank/DDBJ whole genome shotgun (WGS) entry which is preliminary data.</text>
</comment>
<evidence type="ECO:0000313" key="1">
    <source>
        <dbReference type="EMBL" id="KAG2410915.1"/>
    </source>
</evidence>
<proteinExistence type="predicted"/>
<evidence type="ECO:0000313" key="2">
    <source>
        <dbReference type="Proteomes" id="UP000743370"/>
    </source>
</evidence>
<name>A0A8T0LJI8_PHAAN</name>